<reference evidence="15 16" key="1">
    <citation type="submission" date="2020-02" db="EMBL/GenBank/DDBJ databases">
        <title>Pelistega sp. NLN82 were isolated from wild rodents of the Hainan Island.</title>
        <authorList>
            <person name="Niu N."/>
            <person name="Zhou J."/>
        </authorList>
    </citation>
    <scope>NUCLEOTIDE SEQUENCE [LARGE SCALE GENOMIC DNA]</scope>
    <source>
        <strain evidence="15 16">NLN82</strain>
    </source>
</reference>
<evidence type="ECO:0000256" key="7">
    <source>
        <dbReference type="ARBA" id="ARBA00022679"/>
    </source>
</evidence>
<comment type="similarity">
    <text evidence="3 13">Belongs to the guanylate kinase family.</text>
</comment>
<keyword evidence="7 13" id="KW-0808">Transferase</keyword>
<evidence type="ECO:0000256" key="5">
    <source>
        <dbReference type="ARBA" id="ARBA00016296"/>
    </source>
</evidence>
<organism evidence="15 16">
    <name type="scientific">Pelistega ratti</name>
    <dbReference type="NCBI Taxonomy" id="2652177"/>
    <lineage>
        <taxon>Bacteria</taxon>
        <taxon>Pseudomonadati</taxon>
        <taxon>Pseudomonadota</taxon>
        <taxon>Betaproteobacteria</taxon>
        <taxon>Burkholderiales</taxon>
        <taxon>Alcaligenaceae</taxon>
        <taxon>Pelistega</taxon>
    </lineage>
</organism>
<dbReference type="NCBIfam" id="TIGR03263">
    <property type="entry name" value="guanyl_kin"/>
    <property type="match status" value="1"/>
</dbReference>
<dbReference type="Gene3D" id="3.30.63.10">
    <property type="entry name" value="Guanylate Kinase phosphate binding domain"/>
    <property type="match status" value="1"/>
</dbReference>
<proteinExistence type="inferred from homology"/>
<protein>
    <recommendedName>
        <fullName evidence="5 13">Guanylate kinase</fullName>
        <ecNumber evidence="4 13">2.7.4.8</ecNumber>
    </recommendedName>
    <alternativeName>
        <fullName evidence="11 13">GMP kinase</fullName>
    </alternativeName>
</protein>
<dbReference type="HAMAP" id="MF_00328">
    <property type="entry name" value="Guanylate_kinase"/>
    <property type="match status" value="1"/>
</dbReference>
<evidence type="ECO:0000256" key="3">
    <source>
        <dbReference type="ARBA" id="ARBA00005790"/>
    </source>
</evidence>
<dbReference type="InterPro" id="IPR027417">
    <property type="entry name" value="P-loop_NTPase"/>
</dbReference>
<dbReference type="Pfam" id="PF00625">
    <property type="entry name" value="Guanylate_kin"/>
    <property type="match status" value="1"/>
</dbReference>
<evidence type="ECO:0000256" key="9">
    <source>
        <dbReference type="ARBA" id="ARBA00022777"/>
    </source>
</evidence>
<evidence type="ECO:0000313" key="15">
    <source>
        <dbReference type="EMBL" id="NEN76204.1"/>
    </source>
</evidence>
<accession>A0A6L9Y8Z0</accession>
<comment type="function">
    <text evidence="1 13">Essential for recycling GMP and indirectly, cGMP.</text>
</comment>
<dbReference type="PANTHER" id="PTHR23117">
    <property type="entry name" value="GUANYLATE KINASE-RELATED"/>
    <property type="match status" value="1"/>
</dbReference>
<dbReference type="PANTHER" id="PTHR23117:SF13">
    <property type="entry name" value="GUANYLATE KINASE"/>
    <property type="match status" value="1"/>
</dbReference>
<keyword evidence="16" id="KW-1185">Reference proteome</keyword>
<evidence type="ECO:0000256" key="13">
    <source>
        <dbReference type="HAMAP-Rule" id="MF_00328"/>
    </source>
</evidence>
<dbReference type="EMBL" id="JAAGYR010000014">
    <property type="protein sequence ID" value="NEN76204.1"/>
    <property type="molecule type" value="Genomic_DNA"/>
</dbReference>
<name>A0A6L9Y8Z0_9BURK</name>
<dbReference type="RefSeq" id="WP_163764679.1">
    <property type="nucleotide sequence ID" value="NZ_JAAGYR010000014.1"/>
</dbReference>
<gene>
    <name evidence="13 15" type="primary">gmk</name>
    <name evidence="15" type="ORF">F9B74_07700</name>
</gene>
<dbReference type="FunFam" id="3.30.63.10:FF:000005">
    <property type="entry name" value="Guanylate kinase"/>
    <property type="match status" value="1"/>
</dbReference>
<keyword evidence="10 13" id="KW-0067">ATP-binding</keyword>
<dbReference type="CDD" id="cd00071">
    <property type="entry name" value="GMPK"/>
    <property type="match status" value="1"/>
</dbReference>
<evidence type="ECO:0000313" key="16">
    <source>
        <dbReference type="Proteomes" id="UP000477651"/>
    </source>
</evidence>
<dbReference type="EC" id="2.7.4.8" evidence="4 13"/>
<evidence type="ECO:0000256" key="1">
    <source>
        <dbReference type="ARBA" id="ARBA00003531"/>
    </source>
</evidence>
<feature type="domain" description="Guanylate kinase-like" evidence="14">
    <location>
        <begin position="5"/>
        <end position="183"/>
    </location>
</feature>
<dbReference type="SUPFAM" id="SSF52540">
    <property type="entry name" value="P-loop containing nucleoside triphosphate hydrolases"/>
    <property type="match status" value="1"/>
</dbReference>
<dbReference type="GO" id="GO:0005829">
    <property type="term" value="C:cytosol"/>
    <property type="evidence" value="ECO:0007669"/>
    <property type="project" value="TreeGrafter"/>
</dbReference>
<keyword evidence="6 13" id="KW-0963">Cytoplasm</keyword>
<evidence type="ECO:0000256" key="6">
    <source>
        <dbReference type="ARBA" id="ARBA00022490"/>
    </source>
</evidence>
<dbReference type="PROSITE" id="PS50052">
    <property type="entry name" value="GUANYLATE_KINASE_2"/>
    <property type="match status" value="1"/>
</dbReference>
<dbReference type="InterPro" id="IPR008145">
    <property type="entry name" value="GK/Ca_channel_bsu"/>
</dbReference>
<comment type="catalytic activity">
    <reaction evidence="12 13">
        <text>GMP + ATP = GDP + ADP</text>
        <dbReference type="Rhea" id="RHEA:20780"/>
        <dbReference type="ChEBI" id="CHEBI:30616"/>
        <dbReference type="ChEBI" id="CHEBI:58115"/>
        <dbReference type="ChEBI" id="CHEBI:58189"/>
        <dbReference type="ChEBI" id="CHEBI:456216"/>
        <dbReference type="EC" id="2.7.4.8"/>
    </reaction>
</comment>
<dbReference type="PROSITE" id="PS00856">
    <property type="entry name" value="GUANYLATE_KINASE_1"/>
    <property type="match status" value="1"/>
</dbReference>
<dbReference type="AlphaFoldDB" id="A0A6L9Y8Z0"/>
<sequence>MKYPGNVFMVSAPSGAGKSSLVNALLKQHPDIHLSISCTTRPARPGEENGREYHFVSVEAFTQWREEDNLLEWAEVHGNFYGTPRSFVEEKIKKGQSILLEIDWQGARQVRQQFPDVIDIFILPPSIEELEKRLHQRGQDSDSVISRRLLAASSEIAHADEFEYVIINDSFDIALAQLEHIVKTANLRYACQAANNHKLFAELGISHSQK</sequence>
<dbReference type="InterPro" id="IPR017665">
    <property type="entry name" value="Guanylate_kinase"/>
</dbReference>
<dbReference type="InterPro" id="IPR008144">
    <property type="entry name" value="Guanylate_kin-like_dom"/>
</dbReference>
<evidence type="ECO:0000256" key="2">
    <source>
        <dbReference type="ARBA" id="ARBA00004496"/>
    </source>
</evidence>
<dbReference type="GO" id="GO:0005524">
    <property type="term" value="F:ATP binding"/>
    <property type="evidence" value="ECO:0007669"/>
    <property type="project" value="UniProtKB-UniRule"/>
</dbReference>
<dbReference type="Proteomes" id="UP000477651">
    <property type="component" value="Unassembled WGS sequence"/>
</dbReference>
<evidence type="ECO:0000259" key="14">
    <source>
        <dbReference type="PROSITE" id="PS50052"/>
    </source>
</evidence>
<evidence type="ECO:0000256" key="12">
    <source>
        <dbReference type="ARBA" id="ARBA00048594"/>
    </source>
</evidence>
<evidence type="ECO:0000256" key="8">
    <source>
        <dbReference type="ARBA" id="ARBA00022741"/>
    </source>
</evidence>
<evidence type="ECO:0000256" key="4">
    <source>
        <dbReference type="ARBA" id="ARBA00012961"/>
    </source>
</evidence>
<dbReference type="InterPro" id="IPR020590">
    <property type="entry name" value="Guanylate_kinase_CS"/>
</dbReference>
<evidence type="ECO:0000256" key="10">
    <source>
        <dbReference type="ARBA" id="ARBA00022840"/>
    </source>
</evidence>
<dbReference type="SMART" id="SM00072">
    <property type="entry name" value="GuKc"/>
    <property type="match status" value="1"/>
</dbReference>
<keyword evidence="9 13" id="KW-0418">Kinase</keyword>
<comment type="subcellular location">
    <subcellularLocation>
        <location evidence="2 13">Cytoplasm</location>
    </subcellularLocation>
</comment>
<feature type="binding site" evidence="13">
    <location>
        <begin position="12"/>
        <end position="19"/>
    </location>
    <ligand>
        <name>ATP</name>
        <dbReference type="ChEBI" id="CHEBI:30616"/>
    </ligand>
</feature>
<dbReference type="Gene3D" id="3.40.50.300">
    <property type="entry name" value="P-loop containing nucleotide triphosphate hydrolases"/>
    <property type="match status" value="1"/>
</dbReference>
<dbReference type="GO" id="GO:0004385">
    <property type="term" value="F:GMP kinase activity"/>
    <property type="evidence" value="ECO:0007669"/>
    <property type="project" value="UniProtKB-UniRule"/>
</dbReference>
<evidence type="ECO:0000256" key="11">
    <source>
        <dbReference type="ARBA" id="ARBA00030128"/>
    </source>
</evidence>
<keyword evidence="8 13" id="KW-0547">Nucleotide-binding</keyword>
<comment type="caution">
    <text evidence="15">The sequence shown here is derived from an EMBL/GenBank/DDBJ whole genome shotgun (WGS) entry which is preliminary data.</text>
</comment>